<dbReference type="GeneID" id="54581444"/>
<dbReference type="InterPro" id="IPR011990">
    <property type="entry name" value="TPR-like_helical_dom_sf"/>
</dbReference>
<proteinExistence type="predicted"/>
<keyword evidence="1" id="KW-0677">Repeat</keyword>
<name>A0A6A6IRV9_9PLEO</name>
<evidence type="ECO:0000313" key="3">
    <source>
        <dbReference type="Proteomes" id="UP000800094"/>
    </source>
</evidence>
<dbReference type="Proteomes" id="UP000800094">
    <property type="component" value="Unassembled WGS sequence"/>
</dbReference>
<keyword evidence="3" id="KW-1185">Reference proteome</keyword>
<protein>
    <recommendedName>
        <fullName evidence="4">Pentatricopeptide repeat protein</fullName>
    </recommendedName>
</protein>
<dbReference type="PANTHER" id="PTHR47942">
    <property type="entry name" value="TETRATRICOPEPTIDE REPEAT (TPR)-LIKE SUPERFAMILY PROTEIN-RELATED"/>
    <property type="match status" value="1"/>
</dbReference>
<gene>
    <name evidence="2" type="ORF">BU26DRAFT_515597</name>
</gene>
<dbReference type="PANTHER" id="PTHR47942:SF63">
    <property type="entry name" value="PENTATRICOPEPTIDE REPEAT-CONTAINING PROTEIN"/>
    <property type="match status" value="1"/>
</dbReference>
<organism evidence="2 3">
    <name type="scientific">Trematosphaeria pertusa</name>
    <dbReference type="NCBI Taxonomy" id="390896"/>
    <lineage>
        <taxon>Eukaryota</taxon>
        <taxon>Fungi</taxon>
        <taxon>Dikarya</taxon>
        <taxon>Ascomycota</taxon>
        <taxon>Pezizomycotina</taxon>
        <taxon>Dothideomycetes</taxon>
        <taxon>Pleosporomycetidae</taxon>
        <taxon>Pleosporales</taxon>
        <taxon>Massarineae</taxon>
        <taxon>Trematosphaeriaceae</taxon>
        <taxon>Trematosphaeria</taxon>
    </lineage>
</organism>
<dbReference type="Gene3D" id="1.25.40.10">
    <property type="entry name" value="Tetratricopeptide repeat domain"/>
    <property type="match status" value="2"/>
</dbReference>
<dbReference type="EMBL" id="ML987191">
    <property type="protein sequence ID" value="KAF2253221.1"/>
    <property type="molecule type" value="Genomic_DNA"/>
</dbReference>
<evidence type="ECO:0000313" key="2">
    <source>
        <dbReference type="EMBL" id="KAF2253221.1"/>
    </source>
</evidence>
<dbReference type="RefSeq" id="XP_033688225.1">
    <property type="nucleotide sequence ID" value="XM_033828114.1"/>
</dbReference>
<evidence type="ECO:0000256" key="1">
    <source>
        <dbReference type="ARBA" id="ARBA00022737"/>
    </source>
</evidence>
<accession>A0A6A6IRV9</accession>
<dbReference type="OrthoDB" id="185373at2759"/>
<evidence type="ECO:0008006" key="4">
    <source>
        <dbReference type="Google" id="ProtNLM"/>
    </source>
</evidence>
<dbReference type="AlphaFoldDB" id="A0A6A6IRV9"/>
<dbReference type="InterPro" id="IPR051222">
    <property type="entry name" value="PPR/CCM1_RNA-binding"/>
</dbReference>
<reference evidence="2" key="1">
    <citation type="journal article" date="2020" name="Stud. Mycol.">
        <title>101 Dothideomycetes genomes: a test case for predicting lifestyles and emergence of pathogens.</title>
        <authorList>
            <person name="Haridas S."/>
            <person name="Albert R."/>
            <person name="Binder M."/>
            <person name="Bloem J."/>
            <person name="Labutti K."/>
            <person name="Salamov A."/>
            <person name="Andreopoulos B."/>
            <person name="Baker S."/>
            <person name="Barry K."/>
            <person name="Bills G."/>
            <person name="Bluhm B."/>
            <person name="Cannon C."/>
            <person name="Castanera R."/>
            <person name="Culley D."/>
            <person name="Daum C."/>
            <person name="Ezra D."/>
            <person name="Gonzalez J."/>
            <person name="Henrissat B."/>
            <person name="Kuo A."/>
            <person name="Liang C."/>
            <person name="Lipzen A."/>
            <person name="Lutzoni F."/>
            <person name="Magnuson J."/>
            <person name="Mondo S."/>
            <person name="Nolan M."/>
            <person name="Ohm R."/>
            <person name="Pangilinan J."/>
            <person name="Park H.-J."/>
            <person name="Ramirez L."/>
            <person name="Alfaro M."/>
            <person name="Sun H."/>
            <person name="Tritt A."/>
            <person name="Yoshinaga Y."/>
            <person name="Zwiers L.-H."/>
            <person name="Turgeon B."/>
            <person name="Goodwin S."/>
            <person name="Spatafora J."/>
            <person name="Crous P."/>
            <person name="Grigoriev I."/>
        </authorList>
    </citation>
    <scope>NUCLEOTIDE SEQUENCE</scope>
    <source>
        <strain evidence="2">CBS 122368</strain>
    </source>
</reference>
<sequence length="773" mass="88867">MLSSLTRRSLYRPFHSFRARFLTTYPKPVSPYVKVWDPTAHVPLKPVESSAEWRVATKDATEDDERKIERKQWRDTQGVTIASKTRRLGQRHAIKRLNYYLSLAADTVVCKESIRTQLWRAYALAKRQISGLPSILPDRAWDIIWATQWAHTPQNRSRRSHLEELYRDMNSVGRATTVGQRTAYLESIFLNGKEEQALKEWEEDHSGLSTGSRQDYKPEHLEMGAKLHALAGNADRARAIMHELFDLYSDWDSSIMMSVFRAHTSAGTDQLSDVAKEIYAKMRERMGSKMELQDYDSCLVGFLEARHVRYAKQVFRDMIKDGYLASAFSARQVEEVLERLHLLYRLGTDIEKMTSIALQAISVLPQPYHSHVFKDWMKSAVVKKAPAASAQILDMMYNRGCKPETVHFNLLLKALLRTKDEPHILKAENIGWTMIEESRRSSSKKLDDEAAADIISKKAIQTAETALDSDIARKIPQANVTTFALMMRHHASNFQWEHVDYLARRLKETGIQPNAAVMNVLMDNHCRQGKYSEAWRTYKSLTDIPEGAPGVYPDGATMRCLWKTLRLALGDHATRDDPGLPTPRQLLAEMIHWWTRCRSRYDVERFRMGLAAADHGAITNLMMHCFSYIQDLPGSLVALHVLRKRFDIFPSDKAAEVLQKQTAWVDMHREMQSVRSQYYHSGVNQKNVEKMGRVFNLLMERRFERMNLIGDQFAYMSEEEVGDLGLNLLSEFVRVILKRQYPPEAVEALIDEAKKEIEVSDMPTGDMDAFSVA</sequence>